<dbReference type="EMBL" id="BART01015787">
    <property type="protein sequence ID" value="GAG75057.1"/>
    <property type="molecule type" value="Genomic_DNA"/>
</dbReference>
<feature type="non-terminal residue" evidence="1">
    <location>
        <position position="1"/>
    </location>
</feature>
<sequence length="36" mass="4246">GWCNQININIVLIKDRVESLFKEYFPGNLLSFSCKR</sequence>
<name>X1B139_9ZZZZ</name>
<evidence type="ECO:0000313" key="1">
    <source>
        <dbReference type="EMBL" id="GAG75057.1"/>
    </source>
</evidence>
<organism evidence="1">
    <name type="scientific">marine sediment metagenome</name>
    <dbReference type="NCBI Taxonomy" id="412755"/>
    <lineage>
        <taxon>unclassified sequences</taxon>
        <taxon>metagenomes</taxon>
        <taxon>ecological metagenomes</taxon>
    </lineage>
</organism>
<comment type="caution">
    <text evidence="1">The sequence shown here is derived from an EMBL/GenBank/DDBJ whole genome shotgun (WGS) entry which is preliminary data.</text>
</comment>
<reference evidence="1" key="1">
    <citation type="journal article" date="2014" name="Front. Microbiol.">
        <title>High frequency of phylogenetically diverse reductive dehalogenase-homologous genes in deep subseafloor sedimentary metagenomes.</title>
        <authorList>
            <person name="Kawai M."/>
            <person name="Futagami T."/>
            <person name="Toyoda A."/>
            <person name="Takaki Y."/>
            <person name="Nishi S."/>
            <person name="Hori S."/>
            <person name="Arai W."/>
            <person name="Tsubouchi T."/>
            <person name="Morono Y."/>
            <person name="Uchiyama I."/>
            <person name="Ito T."/>
            <person name="Fujiyama A."/>
            <person name="Inagaki F."/>
            <person name="Takami H."/>
        </authorList>
    </citation>
    <scope>NUCLEOTIDE SEQUENCE</scope>
    <source>
        <strain evidence="1">Expedition CK06-06</strain>
    </source>
</reference>
<proteinExistence type="predicted"/>
<dbReference type="AlphaFoldDB" id="X1B139"/>
<protein>
    <submittedName>
        <fullName evidence="1">Uncharacterized protein</fullName>
    </submittedName>
</protein>
<gene>
    <name evidence="1" type="ORF">S01H4_30560</name>
</gene>
<accession>X1B139</accession>